<evidence type="ECO:0000313" key="3">
    <source>
        <dbReference type="Proteomes" id="UP000038011"/>
    </source>
</evidence>
<keyword evidence="3" id="KW-1185">Reference proteome</keyword>
<dbReference type="PATRIC" id="fig|1514904.3.peg.1698"/>
<dbReference type="AlphaFoldDB" id="A0A0M9GP98"/>
<evidence type="ECO:0000313" key="2">
    <source>
        <dbReference type="EMBL" id="KPB02627.1"/>
    </source>
</evidence>
<dbReference type="PANTHER" id="PTHR30535:SF4">
    <property type="entry name" value="HEMIN-BINDING PERIPLASMIC PROTEIN HMUT"/>
    <property type="match status" value="1"/>
</dbReference>
<dbReference type="PROSITE" id="PS50983">
    <property type="entry name" value="FE_B12_PBP"/>
    <property type="match status" value="1"/>
</dbReference>
<dbReference type="InterPro" id="IPR002491">
    <property type="entry name" value="ABC_transptr_periplasmic_BD"/>
</dbReference>
<feature type="domain" description="Fe/B12 periplasmic-binding" evidence="1">
    <location>
        <begin position="46"/>
        <end position="304"/>
    </location>
</feature>
<dbReference type="OrthoDB" id="9797736at2"/>
<dbReference type="SUPFAM" id="SSF53807">
    <property type="entry name" value="Helical backbone' metal receptor"/>
    <property type="match status" value="1"/>
</dbReference>
<dbReference type="PANTHER" id="PTHR30535">
    <property type="entry name" value="VITAMIN B12-BINDING PROTEIN"/>
    <property type="match status" value="1"/>
</dbReference>
<dbReference type="STRING" id="1514904.SU32_02475"/>
<evidence type="ECO:0000259" key="1">
    <source>
        <dbReference type="PROSITE" id="PS50983"/>
    </source>
</evidence>
<dbReference type="Proteomes" id="UP000038011">
    <property type="component" value="Unassembled WGS sequence"/>
</dbReference>
<name>A0A0M9GP98_9HYPH</name>
<gene>
    <name evidence="2" type="ORF">SU32_02475</name>
</gene>
<sequence length="305" mass="32809">MSYYRIYALLRAPKAFSIACSSIMLLLFAITIFSGQARASDTDAKRILAIGGAVTEIIYALGEEDKLVGRDSTSLYPQKATELPDVGYIRALSPEGVLSVKPDLILARENNGPKEAVDVIKSTGIRWVDVPDNFTLEGVDDNIRIIAEELGVADKGEILRKKVVSEVSEARKKISNVKNKPKVMFVLSMQDGKINASGTKTAAHGIIELSGGENVINEYEGYKQISDEAVINAAPDIIVMMNGRGESSDHSSVNASLEEHAALSTTPAVKNGAIIRMDGSLLLGFGPRTGEAISELSTAFHSHEF</sequence>
<protein>
    <submittedName>
        <fullName evidence="2">Hemin ABC transporter substrate-binding protein</fullName>
    </submittedName>
</protein>
<dbReference type="Pfam" id="PF01497">
    <property type="entry name" value="Peripla_BP_2"/>
    <property type="match status" value="1"/>
</dbReference>
<dbReference type="CDD" id="cd01149">
    <property type="entry name" value="HutB"/>
    <property type="match status" value="1"/>
</dbReference>
<reference evidence="2 3" key="1">
    <citation type="submission" date="2015-01" db="EMBL/GenBank/DDBJ databases">
        <title>Ahrensia donghaiensis sp. nov., a novel dimethylsulphoniopropionate-cleavage bacterium isolated from seawater and emended descriptions of the genus Ahrensia and Ahrensia kielensis.</title>
        <authorList>
            <person name="Liu J."/>
        </authorList>
    </citation>
    <scope>NUCLEOTIDE SEQUENCE [LARGE SCALE GENOMIC DNA]</scope>
    <source>
        <strain evidence="2 3">LZD062</strain>
    </source>
</reference>
<dbReference type="Gene3D" id="3.40.50.1980">
    <property type="entry name" value="Nitrogenase molybdenum iron protein domain"/>
    <property type="match status" value="2"/>
</dbReference>
<accession>A0A0M9GP98</accession>
<dbReference type="EMBL" id="JXMU01000002">
    <property type="protein sequence ID" value="KPB02627.1"/>
    <property type="molecule type" value="Genomic_DNA"/>
</dbReference>
<dbReference type="RefSeq" id="WP_053997738.1">
    <property type="nucleotide sequence ID" value="NZ_JXMU01000002.1"/>
</dbReference>
<comment type="caution">
    <text evidence="2">The sequence shown here is derived from an EMBL/GenBank/DDBJ whole genome shotgun (WGS) entry which is preliminary data.</text>
</comment>
<organism evidence="2 3">
    <name type="scientific">Ahrensia marina</name>
    <dbReference type="NCBI Taxonomy" id="1514904"/>
    <lineage>
        <taxon>Bacteria</taxon>
        <taxon>Pseudomonadati</taxon>
        <taxon>Pseudomonadota</taxon>
        <taxon>Alphaproteobacteria</taxon>
        <taxon>Hyphomicrobiales</taxon>
        <taxon>Ahrensiaceae</taxon>
        <taxon>Ahrensia</taxon>
    </lineage>
</organism>
<proteinExistence type="predicted"/>
<dbReference type="InterPro" id="IPR050902">
    <property type="entry name" value="ABC_Transporter_SBP"/>
</dbReference>